<dbReference type="EMBL" id="BQNB010013413">
    <property type="protein sequence ID" value="GJT15655.1"/>
    <property type="molecule type" value="Genomic_DNA"/>
</dbReference>
<reference evidence="1" key="2">
    <citation type="submission" date="2022-01" db="EMBL/GenBank/DDBJ databases">
        <authorList>
            <person name="Yamashiro T."/>
            <person name="Shiraishi A."/>
            <person name="Satake H."/>
            <person name="Nakayama K."/>
        </authorList>
    </citation>
    <scope>NUCLEOTIDE SEQUENCE</scope>
</reference>
<dbReference type="Proteomes" id="UP001151760">
    <property type="component" value="Unassembled WGS sequence"/>
</dbReference>
<evidence type="ECO:0000313" key="2">
    <source>
        <dbReference type="Proteomes" id="UP001151760"/>
    </source>
</evidence>
<comment type="caution">
    <text evidence="1">The sequence shown here is derived from an EMBL/GenBank/DDBJ whole genome shotgun (WGS) entry which is preliminary data.</text>
</comment>
<reference evidence="1" key="1">
    <citation type="journal article" date="2022" name="Int. J. Mol. Sci.">
        <title>Draft Genome of Tanacetum Coccineum: Genomic Comparison of Closely Related Tanacetum-Family Plants.</title>
        <authorList>
            <person name="Yamashiro T."/>
            <person name="Shiraishi A."/>
            <person name="Nakayama K."/>
            <person name="Satake H."/>
        </authorList>
    </citation>
    <scope>NUCLEOTIDE SEQUENCE</scope>
</reference>
<protein>
    <submittedName>
        <fullName evidence="1">Uncharacterized protein</fullName>
    </submittedName>
</protein>
<organism evidence="1 2">
    <name type="scientific">Tanacetum coccineum</name>
    <dbReference type="NCBI Taxonomy" id="301880"/>
    <lineage>
        <taxon>Eukaryota</taxon>
        <taxon>Viridiplantae</taxon>
        <taxon>Streptophyta</taxon>
        <taxon>Embryophyta</taxon>
        <taxon>Tracheophyta</taxon>
        <taxon>Spermatophyta</taxon>
        <taxon>Magnoliopsida</taxon>
        <taxon>eudicotyledons</taxon>
        <taxon>Gunneridae</taxon>
        <taxon>Pentapetalae</taxon>
        <taxon>asterids</taxon>
        <taxon>campanulids</taxon>
        <taxon>Asterales</taxon>
        <taxon>Asteraceae</taxon>
        <taxon>Asteroideae</taxon>
        <taxon>Anthemideae</taxon>
        <taxon>Anthemidinae</taxon>
        <taxon>Tanacetum</taxon>
    </lineage>
</organism>
<evidence type="ECO:0000313" key="1">
    <source>
        <dbReference type="EMBL" id="GJT15655.1"/>
    </source>
</evidence>
<name>A0ABQ5BLD1_9ASTR</name>
<gene>
    <name evidence="1" type="ORF">Tco_0874361</name>
</gene>
<keyword evidence="2" id="KW-1185">Reference proteome</keyword>
<sequence>MTGLATHISLHEFLYFFTGCRATIRIQATPLLLNCLTGGIFINFRLCYVLKGLPLTIMVLGISCHVRLGPRRRLCGELDLPITKLRVSVLEKGASPIVISKETSLMGQECSPKNPTSGTFESTLDTLMGDFSFKKQCSQVTSHELPLSMYTRLTCLSKILAVIVTGAEELWFLVTGGNVISLHSEVGPSKVLLLTQGSPRLIMRMGASTGGKVAMILQLLQSGFLADDNHWCRAHDLRVNSSTWSCLEIVYFQTFEEVARKFLLPFLWLEFLLDFWTG</sequence>
<accession>A0ABQ5BLD1</accession>
<proteinExistence type="predicted"/>